<dbReference type="Pfam" id="PF13412">
    <property type="entry name" value="HTH_24"/>
    <property type="match status" value="1"/>
</dbReference>
<accession>A0A109RNN0</accession>
<dbReference type="EMBL" id="CP013355">
    <property type="protein sequence ID" value="AMC11214.1"/>
    <property type="molecule type" value="Genomic_DNA"/>
</dbReference>
<dbReference type="Pfam" id="PF00294">
    <property type="entry name" value="PfkB"/>
    <property type="match status" value="1"/>
</dbReference>
<sequence length="361" mass="39639">MTKREQEILIILKENPLITQQELANILGIKRSSVGVHLSNLLKKGYLKGKGYIINEAPYLVVLGGANVDIVGFTDVPLVMKDSNQGTLKISMGGVGRNIAENLVRLGLNTKLISVIGDDANGYQLKSHSQQIGLDILDSLFLKNQPTSVHLAIMDEHNDMALGLSAMDIYNQFSLAFIKKKHEILQKAECIVLDTNMPKAILDAVAANYHSQKLFLDAVAGSKALRAKNILQFLYVLKVNRLEAEILSGLTIKKTTDVPKLANYFHKIGVKNVCITLGNEGAFYSNSKINGYIKPQKISVINANGAGDAFMAGLIFYDLQNKSLKESASFGMTCAAVTLEHEDNVHPELQQKLNTQLKTFK</sequence>
<dbReference type="CDD" id="cd01941">
    <property type="entry name" value="YeiC_kinase_like"/>
    <property type="match status" value="1"/>
</dbReference>
<reference evidence="5" key="1">
    <citation type="submission" date="2015-12" db="EMBL/GenBank/DDBJ databases">
        <title>Complete genome sequence of Lutibacter profundus strain LP1.</title>
        <authorList>
            <person name="Wissuwa J."/>
            <person name="Le Moine Bauer S."/>
            <person name="Stokke R."/>
            <person name="Dahle H."/>
            <person name="Steen I.H."/>
        </authorList>
    </citation>
    <scope>NUCLEOTIDE SEQUENCE [LARGE SCALE GENOMIC DNA]</scope>
    <source>
        <strain evidence="5">LP1</strain>
    </source>
</reference>
<dbReference type="OrthoDB" id="9775849at2"/>
<dbReference type="SUPFAM" id="SSF53613">
    <property type="entry name" value="Ribokinase-like"/>
    <property type="match status" value="1"/>
</dbReference>
<dbReference type="RefSeq" id="WP_068208480.1">
    <property type="nucleotide sequence ID" value="NZ_CP013355.1"/>
</dbReference>
<dbReference type="InterPro" id="IPR036390">
    <property type="entry name" value="WH_DNA-bd_sf"/>
</dbReference>
<evidence type="ECO:0000256" key="2">
    <source>
        <dbReference type="ARBA" id="ARBA00022777"/>
    </source>
</evidence>
<dbReference type="KEGG" id="lut:Lupro_08080"/>
<gene>
    <name evidence="4" type="ORF">Lupro_08080</name>
</gene>
<dbReference type="InterPro" id="IPR029056">
    <property type="entry name" value="Ribokinase-like"/>
</dbReference>
<dbReference type="STRING" id="1622118.Lupro_08080"/>
<dbReference type="Gene3D" id="1.10.10.10">
    <property type="entry name" value="Winged helix-like DNA-binding domain superfamily/Winged helix DNA-binding domain"/>
    <property type="match status" value="1"/>
</dbReference>
<feature type="domain" description="Carbohydrate kinase PfkB" evidence="3">
    <location>
        <begin position="59"/>
        <end position="343"/>
    </location>
</feature>
<dbReference type="PROSITE" id="PS00583">
    <property type="entry name" value="PFKB_KINASES_1"/>
    <property type="match status" value="1"/>
</dbReference>
<dbReference type="InterPro" id="IPR002173">
    <property type="entry name" value="Carboh/pur_kinase_PfkB_CS"/>
</dbReference>
<dbReference type="SMR" id="A0A109RNN0"/>
<dbReference type="InterPro" id="IPR036388">
    <property type="entry name" value="WH-like_DNA-bd_sf"/>
</dbReference>
<evidence type="ECO:0000313" key="5">
    <source>
        <dbReference type="Proteomes" id="UP000059672"/>
    </source>
</evidence>
<name>A0A109RNN0_9FLAO</name>
<evidence type="ECO:0000256" key="1">
    <source>
        <dbReference type="ARBA" id="ARBA00022679"/>
    </source>
</evidence>
<dbReference type="Proteomes" id="UP000059672">
    <property type="component" value="Chromosome"/>
</dbReference>
<dbReference type="InterPro" id="IPR011611">
    <property type="entry name" value="PfkB_dom"/>
</dbReference>
<dbReference type="GO" id="GO:0016301">
    <property type="term" value="F:kinase activity"/>
    <property type="evidence" value="ECO:0007669"/>
    <property type="project" value="UniProtKB-KW"/>
</dbReference>
<dbReference type="InterPro" id="IPR011991">
    <property type="entry name" value="ArsR-like_HTH"/>
</dbReference>
<keyword evidence="2 4" id="KW-0418">Kinase</keyword>
<organism evidence="4 5">
    <name type="scientific">Lutibacter profundi</name>
    <dbReference type="NCBI Taxonomy" id="1622118"/>
    <lineage>
        <taxon>Bacteria</taxon>
        <taxon>Pseudomonadati</taxon>
        <taxon>Bacteroidota</taxon>
        <taxon>Flavobacteriia</taxon>
        <taxon>Flavobacteriales</taxon>
        <taxon>Flavobacteriaceae</taxon>
        <taxon>Lutibacter</taxon>
    </lineage>
</organism>
<dbReference type="PANTHER" id="PTHR10584">
    <property type="entry name" value="SUGAR KINASE"/>
    <property type="match status" value="1"/>
</dbReference>
<dbReference type="Gene3D" id="3.40.1190.20">
    <property type="match status" value="1"/>
</dbReference>
<keyword evidence="5" id="KW-1185">Reference proteome</keyword>
<reference evidence="4 5" key="2">
    <citation type="journal article" date="2016" name="Int. J. Syst. Evol. Microbiol.">
        <title>Lutibacter profundi sp. nov., isolated from a deep-sea hydrothermal system on the Arctic Mid-Ocean Ridge and emended description of the genus Lutibacter.</title>
        <authorList>
            <person name="Le Moine Bauer S."/>
            <person name="Roalkvam I."/>
            <person name="Steen I.H."/>
            <person name="Dahle H."/>
        </authorList>
    </citation>
    <scope>NUCLEOTIDE SEQUENCE [LARGE SCALE GENOMIC DNA]</scope>
    <source>
        <strain evidence="4 5">LP1</strain>
    </source>
</reference>
<dbReference type="PANTHER" id="PTHR10584:SF166">
    <property type="entry name" value="RIBOKINASE"/>
    <property type="match status" value="1"/>
</dbReference>
<evidence type="ECO:0000259" key="3">
    <source>
        <dbReference type="Pfam" id="PF00294"/>
    </source>
</evidence>
<dbReference type="GO" id="GO:0006355">
    <property type="term" value="P:regulation of DNA-templated transcription"/>
    <property type="evidence" value="ECO:0007669"/>
    <property type="project" value="UniProtKB-ARBA"/>
</dbReference>
<dbReference type="SUPFAM" id="SSF46785">
    <property type="entry name" value="Winged helix' DNA-binding domain"/>
    <property type="match status" value="1"/>
</dbReference>
<protein>
    <submittedName>
        <fullName evidence="4">Kinase</fullName>
    </submittedName>
</protein>
<keyword evidence="1" id="KW-0808">Transferase</keyword>
<proteinExistence type="predicted"/>
<dbReference type="AlphaFoldDB" id="A0A109RNN0"/>
<evidence type="ECO:0000313" key="4">
    <source>
        <dbReference type="EMBL" id="AMC11214.1"/>
    </source>
</evidence>
<dbReference type="CDD" id="cd00090">
    <property type="entry name" value="HTH_ARSR"/>
    <property type="match status" value="1"/>
</dbReference>